<dbReference type="EMBL" id="KN831988">
    <property type="protein sequence ID" value="KIO01350.1"/>
    <property type="molecule type" value="Genomic_DNA"/>
</dbReference>
<dbReference type="Proteomes" id="UP000054217">
    <property type="component" value="Unassembled WGS sequence"/>
</dbReference>
<sequence length="104" mass="11493">MLMETPPSRASHHSISSIATEHNTEWYLRVMLNDPVNLFLSHRIPLVFSEGILCSVGGRSFSISGVNSTVIESNHNICRFRSTSATERTNSTCELEPTAWGATV</sequence>
<dbReference type="AlphaFoldDB" id="A0A0C3NKA4"/>
<keyword evidence="2" id="KW-1185">Reference proteome</keyword>
<dbReference type="InParanoid" id="A0A0C3NKA4"/>
<organism evidence="1 2">
    <name type="scientific">Pisolithus tinctorius Marx 270</name>
    <dbReference type="NCBI Taxonomy" id="870435"/>
    <lineage>
        <taxon>Eukaryota</taxon>
        <taxon>Fungi</taxon>
        <taxon>Dikarya</taxon>
        <taxon>Basidiomycota</taxon>
        <taxon>Agaricomycotina</taxon>
        <taxon>Agaricomycetes</taxon>
        <taxon>Agaricomycetidae</taxon>
        <taxon>Boletales</taxon>
        <taxon>Sclerodermatineae</taxon>
        <taxon>Pisolithaceae</taxon>
        <taxon>Pisolithus</taxon>
    </lineage>
</organism>
<dbReference type="HOGENOM" id="CLU_2251172_0_0_1"/>
<protein>
    <submittedName>
        <fullName evidence="1">Uncharacterized protein</fullName>
    </submittedName>
</protein>
<reference evidence="1 2" key="1">
    <citation type="submission" date="2014-04" db="EMBL/GenBank/DDBJ databases">
        <authorList>
            <consortium name="DOE Joint Genome Institute"/>
            <person name="Kuo A."/>
            <person name="Kohler A."/>
            <person name="Costa M.D."/>
            <person name="Nagy L.G."/>
            <person name="Floudas D."/>
            <person name="Copeland A."/>
            <person name="Barry K.W."/>
            <person name="Cichocki N."/>
            <person name="Veneault-Fourrey C."/>
            <person name="LaButti K."/>
            <person name="Lindquist E.A."/>
            <person name="Lipzen A."/>
            <person name="Lundell T."/>
            <person name="Morin E."/>
            <person name="Murat C."/>
            <person name="Sun H."/>
            <person name="Tunlid A."/>
            <person name="Henrissat B."/>
            <person name="Grigoriev I.V."/>
            <person name="Hibbett D.S."/>
            <person name="Martin F."/>
            <person name="Nordberg H.P."/>
            <person name="Cantor M.N."/>
            <person name="Hua S.X."/>
        </authorList>
    </citation>
    <scope>NUCLEOTIDE SEQUENCE [LARGE SCALE GENOMIC DNA]</scope>
    <source>
        <strain evidence="1 2">Marx 270</strain>
    </source>
</reference>
<gene>
    <name evidence="1" type="ORF">M404DRAFT_1003054</name>
</gene>
<accession>A0A0C3NKA4</accession>
<proteinExistence type="predicted"/>
<name>A0A0C3NKA4_PISTI</name>
<evidence type="ECO:0000313" key="2">
    <source>
        <dbReference type="Proteomes" id="UP000054217"/>
    </source>
</evidence>
<reference evidence="2" key="2">
    <citation type="submission" date="2015-01" db="EMBL/GenBank/DDBJ databases">
        <title>Evolutionary Origins and Diversification of the Mycorrhizal Mutualists.</title>
        <authorList>
            <consortium name="DOE Joint Genome Institute"/>
            <consortium name="Mycorrhizal Genomics Consortium"/>
            <person name="Kohler A."/>
            <person name="Kuo A."/>
            <person name="Nagy L.G."/>
            <person name="Floudas D."/>
            <person name="Copeland A."/>
            <person name="Barry K.W."/>
            <person name="Cichocki N."/>
            <person name="Veneault-Fourrey C."/>
            <person name="LaButti K."/>
            <person name="Lindquist E.A."/>
            <person name="Lipzen A."/>
            <person name="Lundell T."/>
            <person name="Morin E."/>
            <person name="Murat C."/>
            <person name="Riley R."/>
            <person name="Ohm R."/>
            <person name="Sun H."/>
            <person name="Tunlid A."/>
            <person name="Henrissat B."/>
            <person name="Grigoriev I.V."/>
            <person name="Hibbett D.S."/>
            <person name="Martin F."/>
        </authorList>
    </citation>
    <scope>NUCLEOTIDE SEQUENCE [LARGE SCALE GENOMIC DNA]</scope>
    <source>
        <strain evidence="2">Marx 270</strain>
    </source>
</reference>
<evidence type="ECO:0000313" key="1">
    <source>
        <dbReference type="EMBL" id="KIO01350.1"/>
    </source>
</evidence>